<organism evidence="2 3">
    <name type="scientific">Lottia gigantea</name>
    <name type="common">Giant owl limpet</name>
    <dbReference type="NCBI Taxonomy" id="225164"/>
    <lineage>
        <taxon>Eukaryota</taxon>
        <taxon>Metazoa</taxon>
        <taxon>Spiralia</taxon>
        <taxon>Lophotrochozoa</taxon>
        <taxon>Mollusca</taxon>
        <taxon>Gastropoda</taxon>
        <taxon>Patellogastropoda</taxon>
        <taxon>Lottioidea</taxon>
        <taxon>Lottiidae</taxon>
        <taxon>Lottia</taxon>
    </lineage>
</organism>
<dbReference type="PANTHER" id="PTHR46331:SF2">
    <property type="entry name" value="VALACYCLOVIR HYDROLASE"/>
    <property type="match status" value="1"/>
</dbReference>
<feature type="domain" description="AB hydrolase-1" evidence="1">
    <location>
        <begin position="147"/>
        <end position="237"/>
    </location>
</feature>
<dbReference type="Pfam" id="PF00561">
    <property type="entry name" value="Abhydrolase_1"/>
    <property type="match status" value="2"/>
</dbReference>
<evidence type="ECO:0000259" key="1">
    <source>
        <dbReference type="Pfam" id="PF00561"/>
    </source>
</evidence>
<dbReference type="PANTHER" id="PTHR46331">
    <property type="entry name" value="VALACYCLOVIR HYDROLASE"/>
    <property type="match status" value="1"/>
</dbReference>
<dbReference type="RefSeq" id="XP_009066259.1">
    <property type="nucleotide sequence ID" value="XM_009068011.1"/>
</dbReference>
<dbReference type="CTD" id="20233504"/>
<dbReference type="GO" id="GO:0017171">
    <property type="term" value="F:serine hydrolase activity"/>
    <property type="evidence" value="ECO:0007669"/>
    <property type="project" value="TreeGrafter"/>
</dbReference>
<gene>
    <name evidence="2" type="ORF">LOTGIDRAFT_133979</name>
</gene>
<dbReference type="OMA" id="RFPQLWA"/>
<dbReference type="InterPro" id="IPR000073">
    <property type="entry name" value="AB_hydrolase_1"/>
</dbReference>
<dbReference type="Proteomes" id="UP000030746">
    <property type="component" value="Unassembled WGS sequence"/>
</dbReference>
<accession>V3ZG12</accession>
<protein>
    <recommendedName>
        <fullName evidence="1">AB hydrolase-1 domain-containing protein</fullName>
    </recommendedName>
</protein>
<sequence>ISDRVTVNGARIHYTTTGHGNHVVLLLPGALGCAKTDYEPQLNGMKKDKFSMICFDPRGYGKSRPPDRDWPADYFRRDAEDAVGLMKKLSIKKFSVLGWSDGGITGLILAGQYPDLVKHLVVWGSNAYVAPGDVPLFEGMSDIDTWSERMRQPFLEVYGEKYFRAQWQNWVKAYCRYYHEKGGDICKEDIKKIKCPTLIVHGEKDPLVSPEHPSYLHSNIPHAKLHLMPEGKHNLHMRFAAEFNQIVEKFLEET</sequence>
<dbReference type="InterPro" id="IPR029058">
    <property type="entry name" value="AB_hydrolase_fold"/>
</dbReference>
<reference evidence="2 3" key="1">
    <citation type="journal article" date="2013" name="Nature">
        <title>Insights into bilaterian evolution from three spiralian genomes.</title>
        <authorList>
            <person name="Simakov O."/>
            <person name="Marletaz F."/>
            <person name="Cho S.J."/>
            <person name="Edsinger-Gonzales E."/>
            <person name="Havlak P."/>
            <person name="Hellsten U."/>
            <person name="Kuo D.H."/>
            <person name="Larsson T."/>
            <person name="Lv J."/>
            <person name="Arendt D."/>
            <person name="Savage R."/>
            <person name="Osoegawa K."/>
            <person name="de Jong P."/>
            <person name="Grimwood J."/>
            <person name="Chapman J.A."/>
            <person name="Shapiro H."/>
            <person name="Aerts A."/>
            <person name="Otillar R.P."/>
            <person name="Terry A.Y."/>
            <person name="Boore J.L."/>
            <person name="Grigoriev I.V."/>
            <person name="Lindberg D.R."/>
            <person name="Seaver E.C."/>
            <person name="Weisblat D.A."/>
            <person name="Putnam N.H."/>
            <person name="Rokhsar D.S."/>
        </authorList>
    </citation>
    <scope>NUCLEOTIDE SEQUENCE [LARGE SCALE GENOMIC DNA]</scope>
</reference>
<dbReference type="STRING" id="225164.V3ZG12"/>
<keyword evidence="3" id="KW-1185">Reference proteome</keyword>
<dbReference type="OrthoDB" id="10028263at2759"/>
<feature type="domain" description="AB hydrolase-1" evidence="1">
    <location>
        <begin position="23"/>
        <end position="133"/>
    </location>
</feature>
<evidence type="ECO:0000313" key="2">
    <source>
        <dbReference type="EMBL" id="ESO83077.1"/>
    </source>
</evidence>
<dbReference type="AlphaFoldDB" id="V3ZG12"/>
<dbReference type="KEGG" id="lgi:LOTGIDRAFT_133979"/>
<dbReference type="Gene3D" id="3.40.50.1820">
    <property type="entry name" value="alpha/beta hydrolase"/>
    <property type="match status" value="1"/>
</dbReference>
<dbReference type="GeneID" id="20233504"/>
<dbReference type="EMBL" id="KB203796">
    <property type="protein sequence ID" value="ESO83077.1"/>
    <property type="molecule type" value="Genomic_DNA"/>
</dbReference>
<proteinExistence type="predicted"/>
<dbReference type="SUPFAM" id="SSF53474">
    <property type="entry name" value="alpha/beta-Hydrolases"/>
    <property type="match status" value="1"/>
</dbReference>
<feature type="non-terminal residue" evidence="2">
    <location>
        <position position="1"/>
    </location>
</feature>
<name>V3ZG12_LOTGI</name>
<evidence type="ECO:0000313" key="3">
    <source>
        <dbReference type="Proteomes" id="UP000030746"/>
    </source>
</evidence>
<dbReference type="HOGENOM" id="CLU_020336_50_5_1"/>